<keyword evidence="2" id="KW-1185">Reference proteome</keyword>
<dbReference type="InterPro" id="IPR043519">
    <property type="entry name" value="NT_sf"/>
</dbReference>
<dbReference type="Gene3D" id="3.30.460.10">
    <property type="entry name" value="Beta Polymerase, domain 2"/>
    <property type="match status" value="1"/>
</dbReference>
<evidence type="ECO:0000313" key="1">
    <source>
        <dbReference type="EMBL" id="KTD30488.1"/>
    </source>
</evidence>
<dbReference type="PANTHER" id="PTHR34822:SF1">
    <property type="entry name" value="GRPB FAMILY PROTEIN"/>
    <property type="match status" value="1"/>
</dbReference>
<dbReference type="AlphaFoldDB" id="A0A0W0WDU8"/>
<dbReference type="OrthoDB" id="9799092at2"/>
<organism evidence="1 2">
    <name type="scientific">Legionella israelensis</name>
    <dbReference type="NCBI Taxonomy" id="454"/>
    <lineage>
        <taxon>Bacteria</taxon>
        <taxon>Pseudomonadati</taxon>
        <taxon>Pseudomonadota</taxon>
        <taxon>Gammaproteobacteria</taxon>
        <taxon>Legionellales</taxon>
        <taxon>Legionellaceae</taxon>
        <taxon>Legionella</taxon>
    </lineage>
</organism>
<dbReference type="STRING" id="454.Lisr_0750"/>
<evidence type="ECO:0000313" key="2">
    <source>
        <dbReference type="Proteomes" id="UP000054761"/>
    </source>
</evidence>
<reference evidence="1 2" key="1">
    <citation type="submission" date="2015-11" db="EMBL/GenBank/DDBJ databases">
        <title>Genomic analysis of 38 Legionella species identifies large and diverse effector repertoires.</title>
        <authorList>
            <person name="Burstein D."/>
            <person name="Amaro F."/>
            <person name="Zusman T."/>
            <person name="Lifshitz Z."/>
            <person name="Cohen O."/>
            <person name="Gilbert J.A."/>
            <person name="Pupko T."/>
            <person name="Shuman H.A."/>
            <person name="Segal G."/>
        </authorList>
    </citation>
    <scope>NUCLEOTIDE SEQUENCE [LARGE SCALE GENOMIC DNA]</scope>
    <source>
        <strain evidence="1 2">Bercovier 4</strain>
    </source>
</reference>
<sequence length="181" mass="21349">MNTHQVKLYAYNPEWVIKFERLKSWLNHAALEFFADVQHIGSTSVPNMPAKDIVDVQCAIKSFSFIPQIQEKLKPLGFTMMEGIKQDHVPFHEMDYFSPEWEKRLFKGVLEGQSYHIHLRLINSANWQFALAFKKHISHHEKAKYAYIQLKERLVDAQVDAYHYCLLKDSFIDLMSLQFDT</sequence>
<protein>
    <submittedName>
        <fullName evidence="1">Glutamate rich protein GrpB</fullName>
    </submittedName>
</protein>
<name>A0A0W0WDU8_9GAMM</name>
<dbReference type="RefSeq" id="WP_058501126.1">
    <property type="nucleotide sequence ID" value="NZ_CAAAJA010000035.1"/>
</dbReference>
<accession>A0A0W0WDU8</accession>
<dbReference type="Proteomes" id="UP000054761">
    <property type="component" value="Unassembled WGS sequence"/>
</dbReference>
<dbReference type="PANTHER" id="PTHR34822">
    <property type="entry name" value="GRPB DOMAIN PROTEIN (AFU_ORTHOLOGUE AFUA_1G01530)"/>
    <property type="match status" value="1"/>
</dbReference>
<dbReference type="Pfam" id="PF04229">
    <property type="entry name" value="GrpB"/>
    <property type="match status" value="1"/>
</dbReference>
<proteinExistence type="predicted"/>
<dbReference type="InterPro" id="IPR007344">
    <property type="entry name" value="GrpB/CoaE"/>
</dbReference>
<gene>
    <name evidence="1" type="primary">grpB</name>
    <name evidence="1" type="ORF">Lisr_0750</name>
</gene>
<dbReference type="EMBL" id="LNYH01000032">
    <property type="protein sequence ID" value="KTD30488.1"/>
    <property type="molecule type" value="Genomic_DNA"/>
</dbReference>
<comment type="caution">
    <text evidence="1">The sequence shown here is derived from an EMBL/GenBank/DDBJ whole genome shotgun (WGS) entry which is preliminary data.</text>
</comment>
<dbReference type="PATRIC" id="fig|454.4.peg.807"/>
<dbReference type="SUPFAM" id="SSF81301">
    <property type="entry name" value="Nucleotidyltransferase"/>
    <property type="match status" value="1"/>
</dbReference>